<gene>
    <name evidence="1" type="ORF">RF11_14070</name>
</gene>
<evidence type="ECO:0000313" key="1">
    <source>
        <dbReference type="EMBL" id="KII65129.1"/>
    </source>
</evidence>
<dbReference type="EMBL" id="JWZT01003996">
    <property type="protein sequence ID" value="KII65129.1"/>
    <property type="molecule type" value="Genomic_DNA"/>
</dbReference>
<dbReference type="GO" id="GO:0003676">
    <property type="term" value="F:nucleic acid binding"/>
    <property type="evidence" value="ECO:0007669"/>
    <property type="project" value="InterPro"/>
</dbReference>
<accession>A0A0C2III7</accession>
<dbReference type="InterPro" id="IPR036397">
    <property type="entry name" value="RNaseH_sf"/>
</dbReference>
<dbReference type="InterPro" id="IPR012337">
    <property type="entry name" value="RNaseH-like_sf"/>
</dbReference>
<comment type="caution">
    <text evidence="1">The sequence shown here is derived from an EMBL/GenBank/DDBJ whole genome shotgun (WGS) entry which is preliminary data.</text>
</comment>
<dbReference type="Gene3D" id="3.30.420.10">
    <property type="entry name" value="Ribonuclease H-like superfamily/Ribonuclease H"/>
    <property type="match status" value="1"/>
</dbReference>
<dbReference type="OrthoDB" id="422540at2759"/>
<protein>
    <submittedName>
        <fullName evidence="1">Uncharacterized protein</fullName>
    </submittedName>
</protein>
<dbReference type="PANTHER" id="PTHR38681">
    <property type="entry name" value="RETROVIRUS-RELATED POL POLYPROTEIN FROM TRANSPOSON 412-LIKE PROTEIN-RELATED"/>
    <property type="match status" value="1"/>
</dbReference>
<evidence type="ECO:0000313" key="2">
    <source>
        <dbReference type="Proteomes" id="UP000031668"/>
    </source>
</evidence>
<dbReference type="Proteomes" id="UP000031668">
    <property type="component" value="Unassembled WGS sequence"/>
</dbReference>
<dbReference type="AlphaFoldDB" id="A0A0C2III7"/>
<proteinExistence type="predicted"/>
<dbReference type="SUPFAM" id="SSF53098">
    <property type="entry name" value="Ribonuclease H-like"/>
    <property type="match status" value="1"/>
</dbReference>
<organism evidence="1 2">
    <name type="scientific">Thelohanellus kitauei</name>
    <name type="common">Myxosporean</name>
    <dbReference type="NCBI Taxonomy" id="669202"/>
    <lineage>
        <taxon>Eukaryota</taxon>
        <taxon>Metazoa</taxon>
        <taxon>Cnidaria</taxon>
        <taxon>Myxozoa</taxon>
        <taxon>Myxosporea</taxon>
        <taxon>Bivalvulida</taxon>
        <taxon>Platysporina</taxon>
        <taxon>Myxobolidae</taxon>
        <taxon>Thelohanellus</taxon>
    </lineage>
</organism>
<name>A0A0C2III7_THEKT</name>
<keyword evidence="2" id="KW-1185">Reference proteome</keyword>
<dbReference type="PANTHER" id="PTHR38681:SF1">
    <property type="entry name" value="RETROVIRUS-RELATED POL POLYPROTEIN FROM TRANSPOSON 412-LIKE PROTEIN"/>
    <property type="match status" value="1"/>
</dbReference>
<sequence>MIAVPVYIETVAKYDLKDGIRLNFTTAYHPQSNGLALLHNDEWTDHFPWVLLGLRNTQKEDLKVSPVELVFGSQVSLSCDFSTTTPDDVDVTTFVNKFQKITNVIRYTESSDHNTKRKYYLPSDILKRKFVFIRADNCRKPFGLVYEGPLRVIRTVQNFSKGIIEQPEQPKRRGRPIKQALTMSYTAKEVCGDHAHNGS</sequence>
<reference evidence="1 2" key="1">
    <citation type="journal article" date="2014" name="Genome Biol. Evol.">
        <title>The genome of the myxosporean Thelohanellus kitauei shows adaptations to nutrient acquisition within its fish host.</title>
        <authorList>
            <person name="Yang Y."/>
            <person name="Xiong J."/>
            <person name="Zhou Z."/>
            <person name="Huo F."/>
            <person name="Miao W."/>
            <person name="Ran C."/>
            <person name="Liu Y."/>
            <person name="Zhang J."/>
            <person name="Feng J."/>
            <person name="Wang M."/>
            <person name="Wang M."/>
            <person name="Wang L."/>
            <person name="Yao B."/>
        </authorList>
    </citation>
    <scope>NUCLEOTIDE SEQUENCE [LARGE SCALE GENOMIC DNA]</scope>
    <source>
        <strain evidence="1">Wuqing</strain>
    </source>
</reference>